<feature type="transmembrane region" description="Helical" evidence="1">
    <location>
        <begin position="29"/>
        <end position="56"/>
    </location>
</feature>
<sequence length="111" mass="13177">MQFKFINWAFATTLLVLMLIPLLEPQSVYASWFVPVVGISILYRFRIIIIAIRIMLLESEKRHWLKGQLQYCFPRYQSEMETLFRIFFILVVTGELIVCGWFIVANIYLPP</sequence>
<keyword evidence="1" id="KW-1133">Transmembrane helix</keyword>
<dbReference type="Proteomes" id="UP000242515">
    <property type="component" value="Unassembled WGS sequence"/>
</dbReference>
<gene>
    <name evidence="2" type="ORF">SAMN05216522_102119</name>
</gene>
<evidence type="ECO:0000313" key="2">
    <source>
        <dbReference type="EMBL" id="SEQ31263.1"/>
    </source>
</evidence>
<evidence type="ECO:0000256" key="1">
    <source>
        <dbReference type="SAM" id="Phobius"/>
    </source>
</evidence>
<dbReference type="STRING" id="988801.SAMN05216522_102119"/>
<keyword evidence="1" id="KW-0472">Membrane</keyword>
<organism evidence="2 3">
    <name type="scientific">Rosenbergiella nectarea</name>
    <dbReference type="NCBI Taxonomy" id="988801"/>
    <lineage>
        <taxon>Bacteria</taxon>
        <taxon>Pseudomonadati</taxon>
        <taxon>Pseudomonadota</taxon>
        <taxon>Gammaproteobacteria</taxon>
        <taxon>Enterobacterales</taxon>
        <taxon>Erwiniaceae</taxon>
        <taxon>Rosenbergiella</taxon>
    </lineage>
</organism>
<name>A0A1H9F1D0_9GAMM</name>
<keyword evidence="3" id="KW-1185">Reference proteome</keyword>
<reference evidence="3" key="1">
    <citation type="submission" date="2016-10" db="EMBL/GenBank/DDBJ databases">
        <authorList>
            <person name="Varghese N."/>
            <person name="Submissions S."/>
        </authorList>
    </citation>
    <scope>NUCLEOTIDE SEQUENCE [LARGE SCALE GENOMIC DNA]</scope>
    <source>
        <strain evidence="3">8N4</strain>
    </source>
</reference>
<keyword evidence="1" id="KW-0812">Transmembrane</keyword>
<feature type="transmembrane region" description="Helical" evidence="1">
    <location>
        <begin position="5"/>
        <end position="23"/>
    </location>
</feature>
<proteinExistence type="predicted"/>
<dbReference type="AlphaFoldDB" id="A0A1H9F1D0"/>
<dbReference type="RefSeq" id="WP_092672802.1">
    <property type="nucleotide sequence ID" value="NZ_FOGC01000002.1"/>
</dbReference>
<protein>
    <submittedName>
        <fullName evidence="2">Uncharacterized protein</fullName>
    </submittedName>
</protein>
<feature type="transmembrane region" description="Helical" evidence="1">
    <location>
        <begin position="83"/>
        <end position="109"/>
    </location>
</feature>
<dbReference type="EMBL" id="FOGC01000002">
    <property type="protein sequence ID" value="SEQ31263.1"/>
    <property type="molecule type" value="Genomic_DNA"/>
</dbReference>
<accession>A0A1H9F1D0</accession>
<evidence type="ECO:0000313" key="3">
    <source>
        <dbReference type="Proteomes" id="UP000242515"/>
    </source>
</evidence>